<protein>
    <recommendedName>
        <fullName evidence="8">Major facilitator superfamily (MFS) profile domain-containing protein</fullName>
    </recommendedName>
</protein>
<keyword evidence="3" id="KW-0813">Transport</keyword>
<evidence type="ECO:0000256" key="4">
    <source>
        <dbReference type="ARBA" id="ARBA00022692"/>
    </source>
</evidence>
<comment type="similarity">
    <text evidence="2">Belongs to the major facilitator superfamily. Sugar transporter (TC 2.A.1.1) family.</text>
</comment>
<feature type="non-terminal residue" evidence="9">
    <location>
        <position position="1"/>
    </location>
</feature>
<dbReference type="AlphaFoldDB" id="A0A5J9VUE0"/>
<dbReference type="Pfam" id="PF00083">
    <property type="entry name" value="Sugar_tr"/>
    <property type="match status" value="1"/>
</dbReference>
<reference evidence="9 10" key="1">
    <citation type="journal article" date="2019" name="Sci. Rep.">
        <title>A high-quality genome of Eragrostis curvula grass provides insights into Poaceae evolution and supports new strategies to enhance forage quality.</title>
        <authorList>
            <person name="Carballo J."/>
            <person name="Santos B.A.C.M."/>
            <person name="Zappacosta D."/>
            <person name="Garbus I."/>
            <person name="Selva J.P."/>
            <person name="Gallo C.A."/>
            <person name="Diaz A."/>
            <person name="Albertini E."/>
            <person name="Caccamo M."/>
            <person name="Echenique V."/>
        </authorList>
    </citation>
    <scope>NUCLEOTIDE SEQUENCE [LARGE SCALE GENOMIC DNA]</scope>
    <source>
        <strain evidence="10">cv. Victoria</strain>
        <tissue evidence="9">Leaf</tissue>
    </source>
</reference>
<keyword evidence="5 7" id="KW-1133">Transmembrane helix</keyword>
<dbReference type="PANTHER" id="PTHR23500:SF537">
    <property type="entry name" value="MAJOR FACILITATOR SUPERFAMILY (MFS) PROFILE DOMAIN-CONTAINING PROTEIN"/>
    <property type="match status" value="1"/>
</dbReference>
<organism evidence="9 10">
    <name type="scientific">Eragrostis curvula</name>
    <name type="common">weeping love grass</name>
    <dbReference type="NCBI Taxonomy" id="38414"/>
    <lineage>
        <taxon>Eukaryota</taxon>
        <taxon>Viridiplantae</taxon>
        <taxon>Streptophyta</taxon>
        <taxon>Embryophyta</taxon>
        <taxon>Tracheophyta</taxon>
        <taxon>Spermatophyta</taxon>
        <taxon>Magnoliopsida</taxon>
        <taxon>Liliopsida</taxon>
        <taxon>Poales</taxon>
        <taxon>Poaceae</taxon>
        <taxon>PACMAD clade</taxon>
        <taxon>Chloridoideae</taxon>
        <taxon>Eragrostideae</taxon>
        <taxon>Eragrostidinae</taxon>
        <taxon>Eragrostis</taxon>
    </lineage>
</organism>
<dbReference type="GO" id="GO:0015144">
    <property type="term" value="F:carbohydrate transmembrane transporter activity"/>
    <property type="evidence" value="ECO:0007669"/>
    <property type="project" value="InterPro"/>
</dbReference>
<proteinExistence type="inferred from homology"/>
<dbReference type="Gene3D" id="1.20.1250.20">
    <property type="entry name" value="MFS general substrate transporter like domains"/>
    <property type="match status" value="1"/>
</dbReference>
<dbReference type="InterPro" id="IPR045262">
    <property type="entry name" value="STP/PLT_plant"/>
</dbReference>
<dbReference type="GO" id="GO:0016020">
    <property type="term" value="C:membrane"/>
    <property type="evidence" value="ECO:0007669"/>
    <property type="project" value="UniProtKB-SubCell"/>
</dbReference>
<feature type="transmembrane region" description="Helical" evidence="7">
    <location>
        <begin position="30"/>
        <end position="49"/>
    </location>
</feature>
<dbReference type="InterPro" id="IPR020846">
    <property type="entry name" value="MFS_dom"/>
</dbReference>
<dbReference type="SUPFAM" id="SSF103473">
    <property type="entry name" value="MFS general substrate transporter"/>
    <property type="match status" value="1"/>
</dbReference>
<keyword evidence="10" id="KW-1185">Reference proteome</keyword>
<accession>A0A5J9VUE0</accession>
<evidence type="ECO:0000313" key="9">
    <source>
        <dbReference type="EMBL" id="TVU40032.1"/>
    </source>
</evidence>
<evidence type="ECO:0000256" key="5">
    <source>
        <dbReference type="ARBA" id="ARBA00022989"/>
    </source>
</evidence>
<evidence type="ECO:0000256" key="7">
    <source>
        <dbReference type="SAM" id="Phobius"/>
    </source>
</evidence>
<feature type="transmembrane region" description="Helical" evidence="7">
    <location>
        <begin position="61"/>
        <end position="87"/>
    </location>
</feature>
<evidence type="ECO:0000313" key="10">
    <source>
        <dbReference type="Proteomes" id="UP000324897"/>
    </source>
</evidence>
<dbReference type="PROSITE" id="PS50850">
    <property type="entry name" value="MFS"/>
    <property type="match status" value="1"/>
</dbReference>
<dbReference type="Gramene" id="TVU40032">
    <property type="protein sequence ID" value="TVU40032"/>
    <property type="gene ID" value="EJB05_13478"/>
</dbReference>
<evidence type="ECO:0000256" key="3">
    <source>
        <dbReference type="ARBA" id="ARBA00022448"/>
    </source>
</evidence>
<name>A0A5J9VUE0_9POAL</name>
<evidence type="ECO:0000256" key="2">
    <source>
        <dbReference type="ARBA" id="ARBA00010992"/>
    </source>
</evidence>
<evidence type="ECO:0000256" key="1">
    <source>
        <dbReference type="ARBA" id="ARBA00004141"/>
    </source>
</evidence>
<dbReference type="PANTHER" id="PTHR23500">
    <property type="entry name" value="SOLUTE CARRIER FAMILY 2, FACILITATED GLUCOSE TRANSPORTER"/>
    <property type="match status" value="1"/>
</dbReference>
<gene>
    <name evidence="9" type="ORF">EJB05_13478</name>
</gene>
<dbReference type="Proteomes" id="UP000324897">
    <property type="component" value="Chromosome 4"/>
</dbReference>
<dbReference type="InterPro" id="IPR036259">
    <property type="entry name" value="MFS_trans_sf"/>
</dbReference>
<evidence type="ECO:0000259" key="8">
    <source>
        <dbReference type="PROSITE" id="PS50850"/>
    </source>
</evidence>
<keyword evidence="4 7" id="KW-0812">Transmembrane</keyword>
<comment type="subcellular location">
    <subcellularLocation>
        <location evidence="1">Membrane</location>
        <topology evidence="1">Multi-pass membrane protein</topology>
    </subcellularLocation>
</comment>
<evidence type="ECO:0000256" key="6">
    <source>
        <dbReference type="ARBA" id="ARBA00023136"/>
    </source>
</evidence>
<comment type="caution">
    <text evidence="9">The sequence shown here is derived from an EMBL/GenBank/DDBJ whole genome shotgun (WGS) entry which is preliminary data.</text>
</comment>
<dbReference type="InterPro" id="IPR005828">
    <property type="entry name" value="MFS_sugar_transport-like"/>
</dbReference>
<sequence length="128" mass="13922">MESFLSMFFPEVLRGTKDTKQDVYCKYDQWLTAFTSSLFIAATLSSLVASRVTRRVDRQGIMLLGGVLFLAGSIVNAGAVNIAMLIIGRMLLGFGIGFTFQILSETNYGDPNGALDDTVVPSSRLKVS</sequence>
<keyword evidence="6 7" id="KW-0472">Membrane</keyword>
<dbReference type="OrthoDB" id="1651023at2759"/>
<feature type="domain" description="Major facilitator superfamily (MFS) profile" evidence="8">
    <location>
        <begin position="1"/>
        <end position="128"/>
    </location>
</feature>
<dbReference type="EMBL" id="RWGY01000007">
    <property type="protein sequence ID" value="TVU40032.1"/>
    <property type="molecule type" value="Genomic_DNA"/>
</dbReference>